<name>W8AXW3_CERCA</name>
<keyword evidence="6" id="KW-0999">Mitochondrion inner membrane</keyword>
<dbReference type="Pfam" id="PF01209">
    <property type="entry name" value="Ubie_methyltran"/>
    <property type="match status" value="1"/>
</dbReference>
<evidence type="ECO:0000256" key="1">
    <source>
        <dbReference type="ARBA" id="ARBA00022603"/>
    </source>
</evidence>
<dbReference type="InterPro" id="IPR029063">
    <property type="entry name" value="SAM-dependent_MTases_sf"/>
</dbReference>
<dbReference type="HAMAP" id="MF_01813">
    <property type="entry name" value="MenG_UbiE_methyltr"/>
    <property type="match status" value="1"/>
</dbReference>
<dbReference type="SUPFAM" id="SSF53335">
    <property type="entry name" value="S-adenosyl-L-methionine-dependent methyltransferases"/>
    <property type="match status" value="1"/>
</dbReference>
<comment type="caution">
    <text evidence="6">Lacks conserved residue(s) required for the propagation of feature annotation.</text>
</comment>
<dbReference type="GO" id="GO:0032259">
    <property type="term" value="P:methylation"/>
    <property type="evidence" value="ECO:0007669"/>
    <property type="project" value="UniProtKB-KW"/>
</dbReference>
<comment type="similarity">
    <text evidence="6">Belongs to the class I-like SAM-binding methyltransferase superfamily. MenG/UbiE family.</text>
</comment>
<comment type="pathway">
    <text evidence="6">Cofactor biosynthesis; ubiquinone biosynthesis.</text>
</comment>
<comment type="function">
    <text evidence="6">Methyltransferase required for the conversion of 2-polyprenyl-6-methoxy-1,4-benzoquinol (DDMQH2) to 2-polyprenyl-3-methyl-6-methoxy-1,4-benzoquinol (DMQH2).</text>
</comment>
<dbReference type="PROSITE" id="PS01184">
    <property type="entry name" value="UBIE_2"/>
    <property type="match status" value="1"/>
</dbReference>
<keyword evidence="1 6" id="KW-0489">Methyltransferase</keyword>
<dbReference type="EC" id="2.1.1.201" evidence="6"/>
<evidence type="ECO:0000256" key="4">
    <source>
        <dbReference type="ARBA" id="ARBA00022691"/>
    </source>
</evidence>
<dbReference type="CDD" id="cd02440">
    <property type="entry name" value="AdoMet_MTases"/>
    <property type="match status" value="1"/>
</dbReference>
<keyword evidence="2 6" id="KW-0808">Transferase</keyword>
<feature type="compositionally biased region" description="Basic and acidic residues" evidence="7">
    <location>
        <begin position="48"/>
        <end position="58"/>
    </location>
</feature>
<evidence type="ECO:0000256" key="5">
    <source>
        <dbReference type="ARBA" id="ARBA00046387"/>
    </source>
</evidence>
<dbReference type="AlphaFoldDB" id="W8AXW3"/>
<evidence type="ECO:0000256" key="2">
    <source>
        <dbReference type="ARBA" id="ARBA00022679"/>
    </source>
</evidence>
<comment type="subunit">
    <text evidence="5">Component of a multi-subunit COQ enzyme complex, composed of at least COQ3, COQ4, COQ5, COQ6, COQ7 and COQ9. Interacts with PYURF; the interaction is direct, stabilizes COQ5 protein and associates PYURF with COQ enzyme complex.</text>
</comment>
<keyword evidence="3 6" id="KW-0831">Ubiquinone biosynthesis</keyword>
<feature type="binding site" evidence="6">
    <location>
        <begin position="188"/>
        <end position="189"/>
    </location>
    <ligand>
        <name>S-adenosyl-L-methionine</name>
        <dbReference type="ChEBI" id="CHEBI:59789"/>
    </ligand>
</feature>
<organism evidence="8">
    <name type="scientific">Ceratitis capitata</name>
    <name type="common">Mediterranean fruit fly</name>
    <name type="synonym">Tephritis capitata</name>
    <dbReference type="NCBI Taxonomy" id="7213"/>
    <lineage>
        <taxon>Eukaryota</taxon>
        <taxon>Metazoa</taxon>
        <taxon>Ecdysozoa</taxon>
        <taxon>Arthropoda</taxon>
        <taxon>Hexapoda</taxon>
        <taxon>Insecta</taxon>
        <taxon>Pterygota</taxon>
        <taxon>Neoptera</taxon>
        <taxon>Endopterygota</taxon>
        <taxon>Diptera</taxon>
        <taxon>Brachycera</taxon>
        <taxon>Muscomorpha</taxon>
        <taxon>Tephritoidea</taxon>
        <taxon>Tephritidae</taxon>
        <taxon>Ceratitis</taxon>
        <taxon>Ceratitis</taxon>
    </lineage>
</organism>
<dbReference type="NCBIfam" id="NF001244">
    <property type="entry name" value="PRK00216.1-5"/>
    <property type="match status" value="1"/>
</dbReference>
<dbReference type="InterPro" id="IPR004033">
    <property type="entry name" value="UbiE/COQ5_MeTrFase"/>
</dbReference>
<dbReference type="OrthoDB" id="6329284at2759"/>
<evidence type="ECO:0000313" key="8">
    <source>
        <dbReference type="EMBL" id="JAB89653.1"/>
    </source>
</evidence>
<keyword evidence="6" id="KW-0472">Membrane</keyword>
<dbReference type="NCBIfam" id="TIGR01934">
    <property type="entry name" value="MenG_MenH_UbiE"/>
    <property type="match status" value="1"/>
</dbReference>
<protein>
    <recommendedName>
        <fullName evidence="6">2-methoxy-6-polyprenyl-1,4-benzoquinol methylase, mitochondrial</fullName>
        <ecNumber evidence="6">2.1.1.201</ecNumber>
    </recommendedName>
    <alternativeName>
        <fullName evidence="6">Ubiquinone biosynthesis methyltransferase COQ5</fullName>
    </alternativeName>
</protein>
<evidence type="ECO:0000256" key="7">
    <source>
        <dbReference type="SAM" id="MobiDB-lite"/>
    </source>
</evidence>
<dbReference type="PROSITE" id="PS51608">
    <property type="entry name" value="SAM_MT_UBIE"/>
    <property type="match status" value="1"/>
</dbReference>
<accession>W8AXW3</accession>
<comment type="subcellular location">
    <subcellularLocation>
        <location evidence="6">Mitochondrion inner membrane</location>
        <topology evidence="6">Peripheral membrane protein</topology>
        <orientation evidence="6">Matrix side</orientation>
    </subcellularLocation>
</comment>
<proteinExistence type="evidence at transcript level"/>
<dbReference type="UniPathway" id="UPA00232"/>
<feature type="region of interest" description="Disordered" evidence="7">
    <location>
        <begin position="39"/>
        <end position="58"/>
    </location>
</feature>
<dbReference type="PROSITE" id="PS01183">
    <property type="entry name" value="UBIE_1"/>
    <property type="match status" value="1"/>
</dbReference>
<keyword evidence="6" id="KW-0496">Mitochondrion</keyword>
<dbReference type="GO" id="GO:0008425">
    <property type="term" value="F:2-methoxy-6-polyprenyl-1,4-benzoquinol methyltransferase activity"/>
    <property type="evidence" value="ECO:0007669"/>
    <property type="project" value="UniProtKB-UniRule"/>
</dbReference>
<keyword evidence="4 6" id="KW-0949">S-adenosyl-L-methionine</keyword>
<dbReference type="PANTHER" id="PTHR43591:SF24">
    <property type="entry name" value="2-METHOXY-6-POLYPRENYL-1,4-BENZOQUINOL METHYLASE, MITOCHONDRIAL"/>
    <property type="match status" value="1"/>
</dbReference>
<dbReference type="GO" id="GO:0031314">
    <property type="term" value="C:extrinsic component of mitochondrial inner membrane"/>
    <property type="evidence" value="ECO:0007669"/>
    <property type="project" value="UniProtKB-UniRule"/>
</dbReference>
<sequence length="316" mass="36501">MNFARRFKLNFLNNSIKHGNFNENCNKILAQVRKKTTQAAAGAASGDDNGKKANADEERTTHFGFQKVKESEKDKKVHKVFEDVASSYDLMNDAMSVGVHRLWKDIFMDRLWPTHGVRLLDMAGGTGDIAFRYMRQLAAQKNNLKRHSHVTISDINQHMLDVGKERARLQGLTEEELPFLTINWQQADAEQLPFEDNSFTAYTIAFGIRNCTHIDRVLREAYRVLKPGGRFMCLEFSHLTNSTLQWIYDKYSFQVIPPMGQILAGQWQPYQYLVESIRQFPRQEDFKKMIEDAGFELVYYENLTFGVVAIHSGFKL</sequence>
<reference evidence="8" key="2">
    <citation type="journal article" date="2014" name="BMC Genomics">
        <title>A genomic perspective to assessing quality of mass-reared SIT flies used in Mediterranean fruit fly (Ceratitis capitata) eradication in California.</title>
        <authorList>
            <person name="Calla B."/>
            <person name="Hall B."/>
            <person name="Hou S."/>
            <person name="Geib S.M."/>
        </authorList>
    </citation>
    <scope>NUCLEOTIDE SEQUENCE</scope>
</reference>
<dbReference type="InterPro" id="IPR023576">
    <property type="entry name" value="UbiE/COQ5_MeTrFase_CS"/>
</dbReference>
<feature type="binding site" evidence="6">
    <location>
        <position position="126"/>
    </location>
    <ligand>
        <name>S-adenosyl-L-methionine</name>
        <dbReference type="ChEBI" id="CHEBI:59789"/>
    </ligand>
</feature>
<dbReference type="EMBL" id="GAMC01016902">
    <property type="protein sequence ID" value="JAB89653.1"/>
    <property type="molecule type" value="mRNA"/>
</dbReference>
<gene>
    <name evidence="8" type="primary">COQ5</name>
    <name evidence="6" type="synonym">coq5</name>
</gene>
<comment type="catalytic activity">
    <reaction evidence="6">
        <text>a 2-methoxy-6-(all-trans-polyprenyl)benzene-1,4-diol + S-adenosyl-L-methionine = a 5-methoxy-2-methyl-3-(all-trans-polyprenyl)benzene-1,4-diol + S-adenosyl-L-homocysteine + H(+)</text>
        <dbReference type="Rhea" id="RHEA:28286"/>
        <dbReference type="Rhea" id="RHEA-COMP:10858"/>
        <dbReference type="Rhea" id="RHEA-COMP:10859"/>
        <dbReference type="ChEBI" id="CHEBI:15378"/>
        <dbReference type="ChEBI" id="CHEBI:57856"/>
        <dbReference type="ChEBI" id="CHEBI:59789"/>
        <dbReference type="ChEBI" id="CHEBI:84166"/>
        <dbReference type="ChEBI" id="CHEBI:84167"/>
        <dbReference type="EC" id="2.1.1.201"/>
    </reaction>
</comment>
<dbReference type="PANTHER" id="PTHR43591">
    <property type="entry name" value="METHYLTRANSFERASE"/>
    <property type="match status" value="1"/>
</dbReference>
<reference evidence="8" key="1">
    <citation type="submission" date="2013-07" db="EMBL/GenBank/DDBJ databases">
        <authorList>
            <person name="Geib S."/>
        </authorList>
    </citation>
    <scope>NUCLEOTIDE SEQUENCE</scope>
</reference>
<dbReference type="Gene3D" id="3.40.50.150">
    <property type="entry name" value="Vaccinia Virus protein VP39"/>
    <property type="match status" value="1"/>
</dbReference>
<dbReference type="FunFam" id="3.40.50.150:FF:000064">
    <property type="entry name" value="2-methoxy-6-polyprenyl-1,4-benzoquinol methylase, mitochondrial"/>
    <property type="match status" value="1"/>
</dbReference>
<evidence type="ECO:0000256" key="3">
    <source>
        <dbReference type="ARBA" id="ARBA00022688"/>
    </source>
</evidence>
<evidence type="ECO:0000256" key="6">
    <source>
        <dbReference type="HAMAP-Rule" id="MF_03191"/>
    </source>
</evidence>
<feature type="binding site" evidence="6">
    <location>
        <position position="154"/>
    </location>
    <ligand>
        <name>S-adenosyl-L-methionine</name>
        <dbReference type="ChEBI" id="CHEBI:59789"/>
    </ligand>
</feature>